<protein>
    <submittedName>
        <fullName evidence="1">Uncharacterized protein</fullName>
    </submittedName>
</protein>
<name>A0A6A6CGJ5_ZASCE</name>
<keyword evidence="2" id="KW-1185">Reference proteome</keyword>
<sequence length="140" mass="16628">MPSSSKHETCQEQRLVDWYKVTYAHLFHAGLYKEANIVTNIFSNVLECDDADLCEVIESDQDLWNKMAMRCRNKAASDNVWYAADYMADTAACLFEFGRKKEGGEFCEWAEQLRDFAIQLLEQEEKEKERERWLRTYYVR</sequence>
<dbReference type="OrthoDB" id="3636905at2759"/>
<evidence type="ECO:0000313" key="2">
    <source>
        <dbReference type="Proteomes" id="UP000799537"/>
    </source>
</evidence>
<accession>A0A6A6CGJ5</accession>
<evidence type="ECO:0000313" key="1">
    <source>
        <dbReference type="EMBL" id="KAF2166367.1"/>
    </source>
</evidence>
<reference evidence="1" key="1">
    <citation type="journal article" date="2020" name="Stud. Mycol.">
        <title>101 Dothideomycetes genomes: a test case for predicting lifestyles and emergence of pathogens.</title>
        <authorList>
            <person name="Haridas S."/>
            <person name="Albert R."/>
            <person name="Binder M."/>
            <person name="Bloem J."/>
            <person name="Labutti K."/>
            <person name="Salamov A."/>
            <person name="Andreopoulos B."/>
            <person name="Baker S."/>
            <person name="Barry K."/>
            <person name="Bills G."/>
            <person name="Bluhm B."/>
            <person name="Cannon C."/>
            <person name="Castanera R."/>
            <person name="Culley D."/>
            <person name="Daum C."/>
            <person name="Ezra D."/>
            <person name="Gonzalez J."/>
            <person name="Henrissat B."/>
            <person name="Kuo A."/>
            <person name="Liang C."/>
            <person name="Lipzen A."/>
            <person name="Lutzoni F."/>
            <person name="Magnuson J."/>
            <person name="Mondo S."/>
            <person name="Nolan M."/>
            <person name="Ohm R."/>
            <person name="Pangilinan J."/>
            <person name="Park H.-J."/>
            <person name="Ramirez L."/>
            <person name="Alfaro M."/>
            <person name="Sun H."/>
            <person name="Tritt A."/>
            <person name="Yoshinaga Y."/>
            <person name="Zwiers L.-H."/>
            <person name="Turgeon B."/>
            <person name="Goodwin S."/>
            <person name="Spatafora J."/>
            <person name="Crous P."/>
            <person name="Grigoriev I."/>
        </authorList>
    </citation>
    <scope>NUCLEOTIDE SEQUENCE</scope>
    <source>
        <strain evidence="1">ATCC 36951</strain>
    </source>
</reference>
<dbReference type="RefSeq" id="XP_033667256.1">
    <property type="nucleotide sequence ID" value="XM_033806843.1"/>
</dbReference>
<dbReference type="AlphaFoldDB" id="A0A6A6CGJ5"/>
<gene>
    <name evidence="1" type="ORF">M409DRAFT_23558</name>
</gene>
<dbReference type="Proteomes" id="UP000799537">
    <property type="component" value="Unassembled WGS sequence"/>
</dbReference>
<dbReference type="GeneID" id="54560115"/>
<proteinExistence type="predicted"/>
<organism evidence="1 2">
    <name type="scientific">Zasmidium cellare ATCC 36951</name>
    <dbReference type="NCBI Taxonomy" id="1080233"/>
    <lineage>
        <taxon>Eukaryota</taxon>
        <taxon>Fungi</taxon>
        <taxon>Dikarya</taxon>
        <taxon>Ascomycota</taxon>
        <taxon>Pezizomycotina</taxon>
        <taxon>Dothideomycetes</taxon>
        <taxon>Dothideomycetidae</taxon>
        <taxon>Mycosphaerellales</taxon>
        <taxon>Mycosphaerellaceae</taxon>
        <taxon>Zasmidium</taxon>
    </lineage>
</organism>
<dbReference type="EMBL" id="ML993597">
    <property type="protein sequence ID" value="KAF2166367.1"/>
    <property type="molecule type" value="Genomic_DNA"/>
</dbReference>